<evidence type="ECO:0000313" key="2">
    <source>
        <dbReference type="EMBL" id="KAK6623325.1"/>
    </source>
</evidence>
<reference evidence="2 3" key="1">
    <citation type="submission" date="2023-10" db="EMBL/GenBank/DDBJ databases">
        <title>Genomes of two closely related lineages of the louse Polyplax serrata with different host specificities.</title>
        <authorList>
            <person name="Martinu J."/>
            <person name="Tarabai H."/>
            <person name="Stefka J."/>
            <person name="Hypsa V."/>
        </authorList>
    </citation>
    <scope>NUCLEOTIDE SEQUENCE [LARGE SCALE GENOMIC DNA]</scope>
    <source>
        <strain evidence="2">HR10_N</strain>
    </source>
</reference>
<evidence type="ECO:0000313" key="3">
    <source>
        <dbReference type="Proteomes" id="UP001372834"/>
    </source>
</evidence>
<protein>
    <submittedName>
        <fullName evidence="2">Uncharacterized protein</fullName>
    </submittedName>
</protein>
<keyword evidence="1" id="KW-0732">Signal</keyword>
<proteinExistence type="predicted"/>
<feature type="signal peptide" evidence="1">
    <location>
        <begin position="1"/>
        <end position="25"/>
    </location>
</feature>
<dbReference type="Proteomes" id="UP001372834">
    <property type="component" value="Unassembled WGS sequence"/>
</dbReference>
<feature type="chain" id="PRO_5043025842" evidence="1">
    <location>
        <begin position="26"/>
        <end position="161"/>
    </location>
</feature>
<accession>A0AAN8NUY0</accession>
<evidence type="ECO:0000256" key="1">
    <source>
        <dbReference type="SAM" id="SignalP"/>
    </source>
</evidence>
<comment type="caution">
    <text evidence="2">The sequence shown here is derived from an EMBL/GenBank/DDBJ whole genome shotgun (WGS) entry which is preliminary data.</text>
</comment>
<dbReference type="AlphaFoldDB" id="A0AAN8NUY0"/>
<organism evidence="2 3">
    <name type="scientific">Polyplax serrata</name>
    <name type="common">Common mouse louse</name>
    <dbReference type="NCBI Taxonomy" id="468196"/>
    <lineage>
        <taxon>Eukaryota</taxon>
        <taxon>Metazoa</taxon>
        <taxon>Ecdysozoa</taxon>
        <taxon>Arthropoda</taxon>
        <taxon>Hexapoda</taxon>
        <taxon>Insecta</taxon>
        <taxon>Pterygota</taxon>
        <taxon>Neoptera</taxon>
        <taxon>Paraneoptera</taxon>
        <taxon>Psocodea</taxon>
        <taxon>Troctomorpha</taxon>
        <taxon>Phthiraptera</taxon>
        <taxon>Anoplura</taxon>
        <taxon>Polyplacidae</taxon>
        <taxon>Polyplax</taxon>
    </lineage>
</organism>
<name>A0AAN8NUY0_POLSC</name>
<gene>
    <name evidence="2" type="ORF">RUM43_009177</name>
</gene>
<sequence length="161" mass="17633">MVGELLTVQVVDFVCALTVLRLSSGTEPSKDVSHFSQNYFCCGRNVQGVRFQKLKESITGNREDSMGKYLVKHQIARQIYSSDRRTITETVETVTRKDVRQAQENKKCKTTVVLANSQGLTRYFSKTVPCTATAKWQVCGGAVTAGKSLSSGGGCGINSLR</sequence>
<dbReference type="EMBL" id="JAWJWE010000038">
    <property type="protein sequence ID" value="KAK6623325.1"/>
    <property type="molecule type" value="Genomic_DNA"/>
</dbReference>